<keyword evidence="1" id="KW-0472">Membrane</keyword>
<dbReference type="EMBL" id="SRPY01001001">
    <property type="protein sequence ID" value="KAG5915300.1"/>
    <property type="molecule type" value="Genomic_DNA"/>
</dbReference>
<reference evidence="2" key="1">
    <citation type="journal article" date="2020" name="bioRxiv">
        <title>Whole genome comparisons of ergot fungi reveals the divergence and evolution of species within the genus Claviceps are the result of varying mechanisms driving genome evolution and host range expansion.</title>
        <authorList>
            <person name="Wyka S.A."/>
            <person name="Mondo S.J."/>
            <person name="Liu M."/>
            <person name="Dettman J."/>
            <person name="Nalam V."/>
            <person name="Broders K.D."/>
        </authorList>
    </citation>
    <scope>NUCLEOTIDE SEQUENCE</scope>
    <source>
        <strain evidence="2">CCC 489</strain>
    </source>
</reference>
<keyword evidence="3" id="KW-1185">Reference proteome</keyword>
<keyword evidence="1" id="KW-0812">Transmembrane</keyword>
<protein>
    <submittedName>
        <fullName evidence="2">Uncharacterized protein</fullName>
    </submittedName>
</protein>
<accession>A0A8K0J0C4</accession>
<dbReference type="OrthoDB" id="2560628at2759"/>
<organism evidence="2 3">
    <name type="scientific">Claviceps africana</name>
    <dbReference type="NCBI Taxonomy" id="83212"/>
    <lineage>
        <taxon>Eukaryota</taxon>
        <taxon>Fungi</taxon>
        <taxon>Dikarya</taxon>
        <taxon>Ascomycota</taxon>
        <taxon>Pezizomycotina</taxon>
        <taxon>Sordariomycetes</taxon>
        <taxon>Hypocreomycetidae</taxon>
        <taxon>Hypocreales</taxon>
        <taxon>Clavicipitaceae</taxon>
        <taxon>Claviceps</taxon>
    </lineage>
</organism>
<feature type="transmembrane region" description="Helical" evidence="1">
    <location>
        <begin position="81"/>
        <end position="100"/>
    </location>
</feature>
<comment type="caution">
    <text evidence="2">The sequence shown here is derived from an EMBL/GenBank/DDBJ whole genome shotgun (WGS) entry which is preliminary data.</text>
</comment>
<feature type="transmembrane region" description="Helical" evidence="1">
    <location>
        <begin position="158"/>
        <end position="180"/>
    </location>
</feature>
<evidence type="ECO:0000313" key="3">
    <source>
        <dbReference type="Proteomes" id="UP000811619"/>
    </source>
</evidence>
<evidence type="ECO:0000313" key="2">
    <source>
        <dbReference type="EMBL" id="KAG5915300.1"/>
    </source>
</evidence>
<feature type="transmembrane region" description="Helical" evidence="1">
    <location>
        <begin position="41"/>
        <end position="60"/>
    </location>
</feature>
<sequence length="205" mass="22430">MASDFTDGAIVTSFMFSLVGLIYEIGLVIPQIASPRTKTSILMSCYAFILTGICTAFYGTRTRKMARKHASDKSAPAIADQFGHCLLLVVVSALVAWIVWTSRRMSAYSDHVQFRNAQVMLFSASIGLSFLSFRLIHEAIFAFTLFPSLDPDRGSLATRLFLVFLLEFAGTLTLCVGGWFSRDVGDLPQTCESAESSSEPKVTGV</sequence>
<evidence type="ECO:0000256" key="1">
    <source>
        <dbReference type="SAM" id="Phobius"/>
    </source>
</evidence>
<name>A0A8K0J0C4_9HYPO</name>
<feature type="transmembrane region" description="Helical" evidence="1">
    <location>
        <begin position="120"/>
        <end position="146"/>
    </location>
</feature>
<dbReference type="Proteomes" id="UP000811619">
    <property type="component" value="Unassembled WGS sequence"/>
</dbReference>
<feature type="transmembrane region" description="Helical" evidence="1">
    <location>
        <begin position="9"/>
        <end position="29"/>
    </location>
</feature>
<keyword evidence="1" id="KW-1133">Transmembrane helix</keyword>
<proteinExistence type="predicted"/>
<dbReference type="AlphaFoldDB" id="A0A8K0J0C4"/>
<gene>
    <name evidence="2" type="ORF">E4U42_000058</name>
</gene>